<dbReference type="InterPro" id="IPR021686">
    <property type="entry name" value="DUF3268"/>
</dbReference>
<keyword evidence="2" id="KW-1185">Reference proteome</keyword>
<organism evidence="1 2">
    <name type="scientific">Tenacibaculum phage Gundel_1</name>
    <dbReference type="NCBI Taxonomy" id="2745672"/>
    <lineage>
        <taxon>Viruses</taxon>
        <taxon>Duplodnaviria</taxon>
        <taxon>Heunggongvirae</taxon>
        <taxon>Uroviricota</taxon>
        <taxon>Caudoviricetes</taxon>
        <taxon>Pachyviridae</taxon>
        <taxon>Gundelvirus</taxon>
        <taxon>Gundelvirus Gundel</taxon>
    </lineage>
</organism>
<proteinExistence type="predicted"/>
<protein>
    <submittedName>
        <fullName evidence="1">Zinc-finger-containing domain protein</fullName>
    </submittedName>
</protein>
<accession>A0A8E4ZM70</accession>
<keyword evidence="1" id="KW-0863">Zinc-finger</keyword>
<dbReference type="EMBL" id="MT732474">
    <property type="protein sequence ID" value="QQV91459.1"/>
    <property type="molecule type" value="Genomic_DNA"/>
</dbReference>
<keyword evidence="1" id="KW-0479">Metal-binding</keyword>
<evidence type="ECO:0000313" key="2">
    <source>
        <dbReference type="Proteomes" id="UP000693868"/>
    </source>
</evidence>
<dbReference type="GO" id="GO:0008270">
    <property type="term" value="F:zinc ion binding"/>
    <property type="evidence" value="ECO:0007669"/>
    <property type="project" value="UniProtKB-KW"/>
</dbReference>
<dbReference type="Proteomes" id="UP000693868">
    <property type="component" value="Segment"/>
</dbReference>
<name>A0A8E4ZM70_9CAUD</name>
<reference evidence="1" key="1">
    <citation type="submission" date="2020-07" db="EMBL/GenBank/DDBJ databases">
        <title>Highly diverse flavobacterial phages as mortality factor during North Sea spring blooms.</title>
        <authorList>
            <person name="Bartlau N."/>
            <person name="Wichels A."/>
            <person name="Krohne G."/>
            <person name="Adriaenssens E.M."/>
            <person name="Heins A."/>
            <person name="Fuchs B.M."/>
            <person name="Amann R."/>
            <person name="Moraru C."/>
        </authorList>
    </citation>
    <scope>NUCLEOTIDE SEQUENCE</scope>
</reference>
<sequence>MKLTQYQQSVYSGLQCPYCKSETKVVSEKYIYGRSYKDRSMICCVNFPTCRSYVGTHEEDGSSLGRLANKTLRQFKNRAHEHFDKIWMEDYHTRSETYELLSEYLEIPVDYTHIGFFNEETCKKVIDWSIKTYKDLKN</sequence>
<dbReference type="Pfam" id="PF11672">
    <property type="entry name" value="DUF3268"/>
    <property type="match status" value="1"/>
</dbReference>
<gene>
    <name evidence="1" type="ORF">Gundel1_28</name>
</gene>
<keyword evidence="1" id="KW-0862">Zinc</keyword>
<evidence type="ECO:0000313" key="1">
    <source>
        <dbReference type="EMBL" id="QQV91459.1"/>
    </source>
</evidence>